<protein>
    <submittedName>
        <fullName evidence="1">Uncharacterized protein</fullName>
    </submittedName>
</protein>
<accession>X1KUS3</accession>
<dbReference type="EMBL" id="BARU01039859">
    <property type="protein sequence ID" value="GAH85728.1"/>
    <property type="molecule type" value="Genomic_DNA"/>
</dbReference>
<comment type="caution">
    <text evidence="1">The sequence shown here is derived from an EMBL/GenBank/DDBJ whole genome shotgun (WGS) entry which is preliminary data.</text>
</comment>
<dbReference type="AlphaFoldDB" id="X1KUS3"/>
<proteinExistence type="predicted"/>
<name>X1KUS3_9ZZZZ</name>
<organism evidence="1">
    <name type="scientific">marine sediment metagenome</name>
    <dbReference type="NCBI Taxonomy" id="412755"/>
    <lineage>
        <taxon>unclassified sequences</taxon>
        <taxon>metagenomes</taxon>
        <taxon>ecological metagenomes</taxon>
    </lineage>
</organism>
<sequence length="145" mass="15674">MRKKSAAIFWVVLVFAVTGGAWGENASGPTSTATVELARREKEFSSARIEPARMGDRFGVTVIFEGTDDLHYYAKPETAPAPGSELKVEAESADFEFGEAVFPKWEIFTDSIGSKVEVYAGNFTVFVPITGVTAKTKVDLGQADV</sequence>
<evidence type="ECO:0000313" key="1">
    <source>
        <dbReference type="EMBL" id="GAH85728.1"/>
    </source>
</evidence>
<feature type="non-terminal residue" evidence="1">
    <location>
        <position position="145"/>
    </location>
</feature>
<gene>
    <name evidence="1" type="ORF">S03H2_61720</name>
</gene>
<reference evidence="1" key="1">
    <citation type="journal article" date="2014" name="Front. Microbiol.">
        <title>High frequency of phylogenetically diverse reductive dehalogenase-homologous genes in deep subseafloor sedimentary metagenomes.</title>
        <authorList>
            <person name="Kawai M."/>
            <person name="Futagami T."/>
            <person name="Toyoda A."/>
            <person name="Takaki Y."/>
            <person name="Nishi S."/>
            <person name="Hori S."/>
            <person name="Arai W."/>
            <person name="Tsubouchi T."/>
            <person name="Morono Y."/>
            <person name="Uchiyama I."/>
            <person name="Ito T."/>
            <person name="Fujiyama A."/>
            <person name="Inagaki F."/>
            <person name="Takami H."/>
        </authorList>
    </citation>
    <scope>NUCLEOTIDE SEQUENCE</scope>
    <source>
        <strain evidence="1">Expedition CK06-06</strain>
    </source>
</reference>